<gene>
    <name evidence="1" type="ORF">MNB_SV-5-766</name>
</gene>
<reference evidence="1" key="1">
    <citation type="submission" date="2016-10" db="EMBL/GenBank/DDBJ databases">
        <authorList>
            <person name="de Groot N.N."/>
        </authorList>
    </citation>
    <scope>NUCLEOTIDE SEQUENCE</scope>
</reference>
<dbReference type="AlphaFoldDB" id="A0A1W1ED28"/>
<evidence type="ECO:0000313" key="1">
    <source>
        <dbReference type="EMBL" id="SFZ97916.1"/>
    </source>
</evidence>
<dbReference type="EMBL" id="FPKX01000031">
    <property type="protein sequence ID" value="SFZ97916.1"/>
    <property type="molecule type" value="Genomic_DNA"/>
</dbReference>
<organism evidence="1">
    <name type="scientific">hydrothermal vent metagenome</name>
    <dbReference type="NCBI Taxonomy" id="652676"/>
    <lineage>
        <taxon>unclassified sequences</taxon>
        <taxon>metagenomes</taxon>
        <taxon>ecological metagenomes</taxon>
    </lineage>
</organism>
<protein>
    <submittedName>
        <fullName evidence="1">Uncharacterized protein</fullName>
    </submittedName>
</protein>
<accession>A0A1W1ED28</accession>
<proteinExistence type="predicted"/>
<name>A0A1W1ED28_9ZZZZ</name>
<sequence length="56" mass="6010">MLQYGVKSCGSTGCNGWSTNGLVFTFHGPTGDVDYTYQNKKLECTSSSSICAEYGD</sequence>